<gene>
    <name evidence="1" type="primary">PARPA_06326.1 scaffold 21420</name>
</gene>
<name>A0A0B7NBN2_9FUNG</name>
<proteinExistence type="predicted"/>
<accession>A0A0B7NBN2</accession>
<dbReference type="OrthoDB" id="78198at2759"/>
<keyword evidence="2" id="KW-1185">Reference proteome</keyword>
<sequence>MQSSTRFILDMKKASVFIVHIELEPEFFDCLLGLFNEHYPVTADTGRPRKFTAGMALALVLIRTKNLGLDILETICRSHPNDHNWRIAWPKETRVLNGVFGFIDGLNVPIETPEDDLE</sequence>
<reference evidence="1 2" key="1">
    <citation type="submission" date="2014-09" db="EMBL/GenBank/DDBJ databases">
        <authorList>
            <person name="Ellenberger Sabrina"/>
        </authorList>
    </citation>
    <scope>NUCLEOTIDE SEQUENCE [LARGE SCALE GENOMIC DNA]</scope>
    <source>
        <strain evidence="1 2">CBS 412.66</strain>
    </source>
</reference>
<organism evidence="1 2">
    <name type="scientific">Parasitella parasitica</name>
    <dbReference type="NCBI Taxonomy" id="35722"/>
    <lineage>
        <taxon>Eukaryota</taxon>
        <taxon>Fungi</taxon>
        <taxon>Fungi incertae sedis</taxon>
        <taxon>Mucoromycota</taxon>
        <taxon>Mucoromycotina</taxon>
        <taxon>Mucoromycetes</taxon>
        <taxon>Mucorales</taxon>
        <taxon>Mucorineae</taxon>
        <taxon>Mucoraceae</taxon>
        <taxon>Parasitella</taxon>
    </lineage>
</organism>
<evidence type="ECO:0000313" key="1">
    <source>
        <dbReference type="EMBL" id="CEP12389.1"/>
    </source>
</evidence>
<dbReference type="Proteomes" id="UP000054107">
    <property type="component" value="Unassembled WGS sequence"/>
</dbReference>
<evidence type="ECO:0000313" key="2">
    <source>
        <dbReference type="Proteomes" id="UP000054107"/>
    </source>
</evidence>
<dbReference type="AlphaFoldDB" id="A0A0B7NBN2"/>
<dbReference type="EMBL" id="LN727632">
    <property type="protein sequence ID" value="CEP12389.1"/>
    <property type="molecule type" value="Genomic_DNA"/>
</dbReference>
<protein>
    <submittedName>
        <fullName evidence="1">Uncharacterized protein</fullName>
    </submittedName>
</protein>